<proteinExistence type="predicted"/>
<gene>
    <name evidence="1" type="ORF">MSG28_005566</name>
</gene>
<organism evidence="1 2">
    <name type="scientific">Choristoneura fumiferana</name>
    <name type="common">Spruce budworm moth</name>
    <name type="synonym">Archips fumiferana</name>
    <dbReference type="NCBI Taxonomy" id="7141"/>
    <lineage>
        <taxon>Eukaryota</taxon>
        <taxon>Metazoa</taxon>
        <taxon>Ecdysozoa</taxon>
        <taxon>Arthropoda</taxon>
        <taxon>Hexapoda</taxon>
        <taxon>Insecta</taxon>
        <taxon>Pterygota</taxon>
        <taxon>Neoptera</taxon>
        <taxon>Endopterygota</taxon>
        <taxon>Lepidoptera</taxon>
        <taxon>Glossata</taxon>
        <taxon>Ditrysia</taxon>
        <taxon>Tortricoidea</taxon>
        <taxon>Tortricidae</taxon>
        <taxon>Tortricinae</taxon>
        <taxon>Choristoneura</taxon>
    </lineage>
</organism>
<evidence type="ECO:0000313" key="1">
    <source>
        <dbReference type="EMBL" id="KAI8441883.1"/>
    </source>
</evidence>
<accession>A0ACC0KZG7</accession>
<sequence length="95" mass="10342">MKYFFVVLCALVAVAAVHGQGFPTRKCPPGEHSVLYCPRKAEPNCETPSVHDGPPGACDIPDCFCDRAPKVTVRDLRTGKCVEPSQCPQNVLEKN</sequence>
<keyword evidence="2" id="KW-1185">Reference proteome</keyword>
<dbReference type="Proteomes" id="UP001064048">
    <property type="component" value="Chromosome 9"/>
</dbReference>
<evidence type="ECO:0000313" key="2">
    <source>
        <dbReference type="Proteomes" id="UP001064048"/>
    </source>
</evidence>
<comment type="caution">
    <text evidence="1">The sequence shown here is derived from an EMBL/GenBank/DDBJ whole genome shotgun (WGS) entry which is preliminary data.</text>
</comment>
<name>A0ACC0KZG7_CHOFU</name>
<dbReference type="EMBL" id="CM046109">
    <property type="protein sequence ID" value="KAI8441883.1"/>
    <property type="molecule type" value="Genomic_DNA"/>
</dbReference>
<protein>
    <submittedName>
        <fullName evidence="1">Uncharacterized protein</fullName>
    </submittedName>
</protein>
<reference evidence="1 2" key="1">
    <citation type="journal article" date="2022" name="Genome Biol. Evol.">
        <title>The Spruce Budworm Genome: Reconstructing the Evolutionary History of Antifreeze Proteins.</title>
        <authorList>
            <person name="Beliveau C."/>
            <person name="Gagne P."/>
            <person name="Picq S."/>
            <person name="Vernygora O."/>
            <person name="Keeling C.I."/>
            <person name="Pinkney K."/>
            <person name="Doucet D."/>
            <person name="Wen F."/>
            <person name="Johnston J.S."/>
            <person name="Maaroufi H."/>
            <person name="Boyle B."/>
            <person name="Laroche J."/>
            <person name="Dewar K."/>
            <person name="Juretic N."/>
            <person name="Blackburn G."/>
            <person name="Nisole A."/>
            <person name="Brunet B."/>
            <person name="Brandao M."/>
            <person name="Lumley L."/>
            <person name="Duan J."/>
            <person name="Quan G."/>
            <person name="Lucarotti C.J."/>
            <person name="Roe A.D."/>
            <person name="Sperling F.A.H."/>
            <person name="Levesque R.C."/>
            <person name="Cusson M."/>
        </authorList>
    </citation>
    <scope>NUCLEOTIDE SEQUENCE [LARGE SCALE GENOMIC DNA]</scope>
    <source>
        <strain evidence="1">Glfc:IPQL:Cfum</strain>
    </source>
</reference>